<dbReference type="InterPro" id="IPR000719">
    <property type="entry name" value="Prot_kinase_dom"/>
</dbReference>
<comment type="similarity">
    <text evidence="13">Belongs to the protein kinase superfamily. Ser/Thr protein kinase family. Aurora subfamily.</text>
</comment>
<feature type="binding site" evidence="9">
    <location>
        <position position="220"/>
    </location>
    <ligand>
        <name>ATP</name>
        <dbReference type="ChEBI" id="CHEBI:30616"/>
    </ligand>
</feature>
<dbReference type="EC" id="2.7.11.1" evidence="13"/>
<dbReference type="SMART" id="SM00220">
    <property type="entry name" value="S_TKc"/>
    <property type="match status" value="1"/>
</dbReference>
<dbReference type="InterPro" id="IPR017441">
    <property type="entry name" value="Protein_kinase_ATP_BS"/>
</dbReference>
<evidence type="ECO:0000256" key="5">
    <source>
        <dbReference type="ARBA" id="ARBA00022840"/>
    </source>
</evidence>
<evidence type="ECO:0000256" key="10">
    <source>
        <dbReference type="PIRSR" id="PIRSR630616-3"/>
    </source>
</evidence>
<protein>
    <recommendedName>
        <fullName evidence="13">Aurora kinase</fullName>
        <ecNumber evidence="13">2.7.11.1</ecNumber>
    </recommendedName>
</protein>
<feature type="binding site" evidence="9">
    <location>
        <position position="89"/>
    </location>
    <ligand>
        <name>ATP</name>
        <dbReference type="ChEBI" id="CHEBI:30616"/>
    </ligand>
</feature>
<dbReference type="InterPro" id="IPR008271">
    <property type="entry name" value="Ser/Thr_kinase_AS"/>
</dbReference>
<dbReference type="FunFam" id="1.10.510.10:FF:000235">
    <property type="entry name" value="Serine/threonine-protein kinase ark1"/>
    <property type="match status" value="1"/>
</dbReference>
<feature type="binding site" evidence="9 11">
    <location>
        <position position="108"/>
    </location>
    <ligand>
        <name>ATP</name>
        <dbReference type="ChEBI" id="CHEBI:30616"/>
    </ligand>
</feature>
<dbReference type="Gene3D" id="3.30.200.20">
    <property type="entry name" value="Phosphorylase Kinase, domain 1"/>
    <property type="match status" value="1"/>
</dbReference>
<keyword evidence="5 9" id="KW-0067">ATP-binding</keyword>
<dbReference type="SUPFAM" id="SSF56112">
    <property type="entry name" value="Protein kinase-like (PK-like)"/>
    <property type="match status" value="1"/>
</dbReference>
<sequence>MTAYLKGVLKDFSNLVLQGEPTGCKGGPEPMALGCHPRPVSPRNAFGTAGAANMEDVVMAMDEDSSKFHSPDGLKLSDFDIGKRLGHGKYGSVYLARERRTKFLCALKVLKKKELTADAVEHQLRREIEIQTNVRHRHVLRLYAYFHDATRIYLVLEFAEKGELYGHLQRMTRFPEPLAAKFIRQLAEALKYLHSKNIIHRDIKPENLLVDHRGHLKLSDFGWSVHAPGQRRATLCGTLDYLPPEMVEQKVYNGAADIWCLGVLCFEFLVGKPPFEAEGQAATYKTSALSVIIFLLISPPEPETLCPSS</sequence>
<dbReference type="AlphaFoldDB" id="B5TT95"/>
<evidence type="ECO:0000256" key="4">
    <source>
        <dbReference type="ARBA" id="ARBA00022777"/>
    </source>
</evidence>
<evidence type="ECO:0000256" key="13">
    <source>
        <dbReference type="RuleBase" id="RU367134"/>
    </source>
</evidence>
<dbReference type="CDD" id="cd14007">
    <property type="entry name" value="STKc_Aurora"/>
    <property type="match status" value="1"/>
</dbReference>
<evidence type="ECO:0000256" key="12">
    <source>
        <dbReference type="RuleBase" id="RU000304"/>
    </source>
</evidence>
<evidence type="ECO:0000256" key="7">
    <source>
        <dbReference type="ARBA" id="ARBA00048679"/>
    </source>
</evidence>
<dbReference type="EMBL" id="FJ012355">
    <property type="protein sequence ID" value="ACI01431.1"/>
    <property type="molecule type" value="mRNA"/>
</dbReference>
<keyword evidence="1 12" id="KW-0723">Serine/threonine-protein kinase</keyword>
<dbReference type="InterPro" id="IPR030616">
    <property type="entry name" value="Aur-like"/>
</dbReference>
<feature type="active site" description="Proton acceptor" evidence="8">
    <location>
        <position position="202"/>
    </location>
</feature>
<keyword evidence="3 9" id="KW-0547">Nucleotide-binding</keyword>
<dbReference type="GO" id="GO:0005524">
    <property type="term" value="F:ATP binding"/>
    <property type="evidence" value="ECO:0007669"/>
    <property type="project" value="UniProtKB-UniRule"/>
</dbReference>
<feature type="domain" description="Protein kinase" evidence="14">
    <location>
        <begin position="79"/>
        <end position="309"/>
    </location>
</feature>
<keyword evidence="4 13" id="KW-0418">Kinase</keyword>
<evidence type="ECO:0000256" key="9">
    <source>
        <dbReference type="PIRSR" id="PIRSR630616-2"/>
    </source>
</evidence>
<name>B5TT95_EUGGR</name>
<feature type="cross-link" description="Glycyl lysine isopeptide (Lys-Gly) (interchain with G-Cter in SUMO2)" evidence="10">
    <location>
        <position position="204"/>
    </location>
</feature>
<dbReference type="PANTHER" id="PTHR24350">
    <property type="entry name" value="SERINE/THREONINE-PROTEIN KINASE IAL-RELATED"/>
    <property type="match status" value="1"/>
</dbReference>
<reference evidence="15" key="1">
    <citation type="submission" date="2008-08" db="EMBL/GenBank/DDBJ databases">
        <title>Molecular Characterization of Protein Kinases Involved in the Signal Transduction Chain of Gravitaxis and Phototaxis in Euglena Gracilis.</title>
        <authorList>
            <person name="Daiker V."/>
            <person name="Haeder D.-P."/>
            <person name="Lebert M."/>
        </authorList>
    </citation>
    <scope>NUCLEOTIDE SEQUENCE</scope>
</reference>
<evidence type="ECO:0000256" key="2">
    <source>
        <dbReference type="ARBA" id="ARBA00022679"/>
    </source>
</evidence>
<evidence type="ECO:0000256" key="1">
    <source>
        <dbReference type="ARBA" id="ARBA00022527"/>
    </source>
</evidence>
<dbReference type="PROSITE" id="PS00107">
    <property type="entry name" value="PROTEIN_KINASE_ATP"/>
    <property type="match status" value="1"/>
</dbReference>
<dbReference type="PROSITE" id="PS50011">
    <property type="entry name" value="PROTEIN_KINASE_DOM"/>
    <property type="match status" value="1"/>
</dbReference>
<evidence type="ECO:0000256" key="3">
    <source>
        <dbReference type="ARBA" id="ARBA00022741"/>
    </source>
</evidence>
<feature type="binding site" evidence="9">
    <location>
        <begin position="206"/>
        <end position="207"/>
    </location>
    <ligand>
        <name>ATP</name>
        <dbReference type="ChEBI" id="CHEBI:30616"/>
    </ligand>
</feature>
<accession>B5TT95</accession>
<keyword evidence="2 13" id="KW-0808">Transferase</keyword>
<comment type="catalytic activity">
    <reaction evidence="6 13">
        <text>L-threonyl-[protein] + ATP = O-phospho-L-threonyl-[protein] + ADP + H(+)</text>
        <dbReference type="Rhea" id="RHEA:46608"/>
        <dbReference type="Rhea" id="RHEA-COMP:11060"/>
        <dbReference type="Rhea" id="RHEA-COMP:11605"/>
        <dbReference type="ChEBI" id="CHEBI:15378"/>
        <dbReference type="ChEBI" id="CHEBI:30013"/>
        <dbReference type="ChEBI" id="CHEBI:30616"/>
        <dbReference type="ChEBI" id="CHEBI:61977"/>
        <dbReference type="ChEBI" id="CHEBI:456216"/>
        <dbReference type="EC" id="2.7.11.1"/>
    </reaction>
</comment>
<evidence type="ECO:0000259" key="14">
    <source>
        <dbReference type="PROSITE" id="PS50011"/>
    </source>
</evidence>
<dbReference type="Gene3D" id="1.10.510.10">
    <property type="entry name" value="Transferase(Phosphotransferase) domain 1"/>
    <property type="match status" value="1"/>
</dbReference>
<proteinExistence type="evidence at transcript level"/>
<dbReference type="Pfam" id="PF00069">
    <property type="entry name" value="Pkinase"/>
    <property type="match status" value="1"/>
</dbReference>
<dbReference type="GO" id="GO:0004674">
    <property type="term" value="F:protein serine/threonine kinase activity"/>
    <property type="evidence" value="ECO:0007669"/>
    <property type="project" value="UniProtKB-KW"/>
</dbReference>
<evidence type="ECO:0000256" key="11">
    <source>
        <dbReference type="PROSITE-ProRule" id="PRU10141"/>
    </source>
</evidence>
<organism evidence="15">
    <name type="scientific">Euglena gracilis</name>
    <dbReference type="NCBI Taxonomy" id="3039"/>
    <lineage>
        <taxon>Eukaryota</taxon>
        <taxon>Discoba</taxon>
        <taxon>Euglenozoa</taxon>
        <taxon>Euglenida</taxon>
        <taxon>Spirocuta</taxon>
        <taxon>Euglenophyceae</taxon>
        <taxon>Euglenales</taxon>
        <taxon>Euglenaceae</taxon>
        <taxon>Euglena</taxon>
    </lineage>
</organism>
<evidence type="ECO:0000256" key="8">
    <source>
        <dbReference type="PIRSR" id="PIRSR630616-1"/>
    </source>
</evidence>
<evidence type="ECO:0000256" key="6">
    <source>
        <dbReference type="ARBA" id="ARBA00047899"/>
    </source>
</evidence>
<evidence type="ECO:0000313" key="15">
    <source>
        <dbReference type="EMBL" id="ACI01431.1"/>
    </source>
</evidence>
<feature type="binding site" evidence="9">
    <location>
        <begin position="157"/>
        <end position="159"/>
    </location>
    <ligand>
        <name>ATP</name>
        <dbReference type="ChEBI" id="CHEBI:30616"/>
    </ligand>
</feature>
<dbReference type="PROSITE" id="PS00108">
    <property type="entry name" value="PROTEIN_KINASE_ST"/>
    <property type="match status" value="1"/>
</dbReference>
<dbReference type="FunFam" id="3.30.200.20:FF:000042">
    <property type="entry name" value="Aurora kinase A"/>
    <property type="match status" value="1"/>
</dbReference>
<comment type="catalytic activity">
    <reaction evidence="7 13">
        <text>L-seryl-[protein] + ATP = O-phospho-L-seryl-[protein] + ADP + H(+)</text>
        <dbReference type="Rhea" id="RHEA:17989"/>
        <dbReference type="Rhea" id="RHEA-COMP:9863"/>
        <dbReference type="Rhea" id="RHEA-COMP:11604"/>
        <dbReference type="ChEBI" id="CHEBI:15378"/>
        <dbReference type="ChEBI" id="CHEBI:29999"/>
        <dbReference type="ChEBI" id="CHEBI:30616"/>
        <dbReference type="ChEBI" id="CHEBI:83421"/>
        <dbReference type="ChEBI" id="CHEBI:456216"/>
        <dbReference type="EC" id="2.7.11.1"/>
    </reaction>
</comment>
<dbReference type="InterPro" id="IPR011009">
    <property type="entry name" value="Kinase-like_dom_sf"/>
</dbReference>